<comment type="subcellular location">
    <subcellularLocation>
        <location evidence="1">Membrane</location>
        <topology evidence="1">Multi-pass membrane protein</topology>
    </subcellularLocation>
</comment>
<dbReference type="GO" id="GO:0005432">
    <property type="term" value="F:calcium:sodium antiporter activity"/>
    <property type="evidence" value="ECO:0007669"/>
    <property type="project" value="TreeGrafter"/>
</dbReference>
<dbReference type="Gene3D" id="3.40.50.620">
    <property type="entry name" value="HUPs"/>
    <property type="match status" value="1"/>
</dbReference>
<dbReference type="InterPro" id="IPR051359">
    <property type="entry name" value="CaCA_antiporter"/>
</dbReference>
<keyword evidence="7" id="KW-0808">Transferase</keyword>
<evidence type="ECO:0000256" key="4">
    <source>
        <dbReference type="ARBA" id="ARBA00022449"/>
    </source>
</evidence>
<evidence type="ECO:0000256" key="5">
    <source>
        <dbReference type="ARBA" id="ARBA00022568"/>
    </source>
</evidence>
<evidence type="ECO:0000256" key="7">
    <source>
        <dbReference type="ARBA" id="ARBA00022679"/>
    </source>
</evidence>
<feature type="transmembrane region" description="Helical" evidence="15">
    <location>
        <begin position="703"/>
        <end position="721"/>
    </location>
</feature>
<evidence type="ECO:0000256" key="2">
    <source>
        <dbReference type="ARBA" id="ARBA00004790"/>
    </source>
</evidence>
<accession>A0A0K0EZU4</accession>
<feature type="transmembrane region" description="Helical" evidence="15">
    <location>
        <begin position="673"/>
        <end position="691"/>
    </location>
</feature>
<keyword evidence="8 15" id="KW-0812">Transmembrane</keyword>
<evidence type="ECO:0000256" key="9">
    <source>
        <dbReference type="ARBA" id="ARBA00022695"/>
    </source>
</evidence>
<feature type="domain" description="Sodium/calcium exchanger membrane region" evidence="17">
    <location>
        <begin position="295"/>
        <end position="433"/>
    </location>
</feature>
<protein>
    <submittedName>
        <fullName evidence="19">Nicotinamide-nucleotide adenylyltransferase</fullName>
    </submittedName>
</protein>
<evidence type="ECO:0000256" key="13">
    <source>
        <dbReference type="ARBA" id="ARBA00023027"/>
    </source>
</evidence>
<keyword evidence="5" id="KW-0106">Calcium</keyword>
<reference evidence="19" key="2">
    <citation type="submission" date="2015-08" db="UniProtKB">
        <authorList>
            <consortium name="WormBaseParasite"/>
        </authorList>
    </citation>
    <scope>IDENTIFICATION</scope>
</reference>
<keyword evidence="5" id="KW-0109">Calcium transport</keyword>
<feature type="transmembrane region" description="Helical" evidence="15">
    <location>
        <begin position="811"/>
        <end position="829"/>
    </location>
</feature>
<proteinExistence type="predicted"/>
<dbReference type="SUPFAM" id="SSF52374">
    <property type="entry name" value="Nucleotidylyl transferase"/>
    <property type="match status" value="1"/>
</dbReference>
<dbReference type="InterPro" id="IPR044880">
    <property type="entry name" value="NCX_ion-bd_dom_sf"/>
</dbReference>
<feature type="transmembrane region" description="Helical" evidence="15">
    <location>
        <begin position="211"/>
        <end position="233"/>
    </location>
</feature>
<organism evidence="18 19">
    <name type="scientific">Strongyloides venezuelensis</name>
    <name type="common">Threadworm</name>
    <dbReference type="NCBI Taxonomy" id="75913"/>
    <lineage>
        <taxon>Eukaryota</taxon>
        <taxon>Metazoa</taxon>
        <taxon>Ecdysozoa</taxon>
        <taxon>Nematoda</taxon>
        <taxon>Chromadorea</taxon>
        <taxon>Rhabditida</taxon>
        <taxon>Tylenchina</taxon>
        <taxon>Panagrolaimomorpha</taxon>
        <taxon>Strongyloidoidea</taxon>
        <taxon>Strongyloididae</taxon>
        <taxon>Strongyloides</taxon>
    </lineage>
</organism>
<evidence type="ECO:0000256" key="10">
    <source>
        <dbReference type="ARBA" id="ARBA00022741"/>
    </source>
</evidence>
<dbReference type="Pfam" id="PF01699">
    <property type="entry name" value="Na_Ca_ex"/>
    <property type="match status" value="2"/>
</dbReference>
<dbReference type="UniPathway" id="UPA00253">
    <property type="reaction ID" value="UER00600"/>
</dbReference>
<feature type="transmembrane region" description="Helical" evidence="15">
    <location>
        <begin position="362"/>
        <end position="383"/>
    </location>
</feature>
<feature type="transmembrane region" description="Helical" evidence="15">
    <location>
        <begin position="642"/>
        <end position="661"/>
    </location>
</feature>
<evidence type="ECO:0000256" key="11">
    <source>
        <dbReference type="ARBA" id="ARBA00022840"/>
    </source>
</evidence>
<dbReference type="STRING" id="75913.A0A0K0EZU4"/>
<sequence length="863" mass="97175">MISNKTKVILLSCGTFNPPTYGHLRMMEGARNFIEKLTGCNVIKGFFSPVSDHYNKKGMLSSDHRIKMLTLAVQNSSWLSVHTWEVKRNCWSRTIEVVSNLYNEYNYIENLKVMIVCGGDVFDSFTIIKSDGERLWKLSDVEFFCSNGLICQSRSNSSVDETIKKLNLQKYINNNLYFFSDEVFPNNISSTRVRNGIKNGNSLVLIRFRVFFINILIFIISLLSTLVIITMNYTTDTECSPPHHLNLTELCTYISTHTDVCEGGGFVLWSTWTLCQETLVKRYFVFAFAVLCLGYFILVLLTTADDYFSVNISQIVEHFKISQNIAGVTFMAFGNGAPDVFNSLASILSSQSPKAGLALGELLGAIIFLSTVVAGTVGVISDFTVMRRPFIRDILFFYPAFGLLLVSFLTSDHVHIWLPLTFLCFYIIYASTVIISQYVRKRMGKTIEDVRRSRKPTINIMLPESETNNTESTSESLGPTITVLTLGEPISRDHSPSLSNYYNQTSSSNLRTPVISRKNSINSLKERAKSFIVDHSSLFVPNKEEEEEEMVYVSRTRKSIFVHGERSRTASYLTSNSEKVEKKKRMLKMNILQKLWTDINPWDGEIFEEENLLGKIFFILKLPIFFVLNIVCPLGDREWNKWLSLIHISLCPTVFLTAFQVTLITPSYGGPSIGVYVLILSFLVAVITYFWTSENNEPRFYKIITIFSGFIMAISFIYAAATEVVGIAGTIGIITGLSHEILGLTILAWSNSVGDLFSDMAVAKAGYPRMGISAAIGGPLFNIFVGFGLPFTIGSIQGKYISLKFSTLTKILLIFVTTSLTFTLICVPLRRFKIDKKWSICLYCLYLGFLVSAFLAEAGILTF</sequence>
<evidence type="ECO:0000256" key="12">
    <source>
        <dbReference type="ARBA" id="ARBA00022989"/>
    </source>
</evidence>
<dbReference type="PANTHER" id="PTHR12266:SF0">
    <property type="entry name" value="MITOCHONDRIAL SODIUM_CALCIUM EXCHANGER PROTEIN"/>
    <property type="match status" value="1"/>
</dbReference>
<dbReference type="GO" id="GO:0016020">
    <property type="term" value="C:membrane"/>
    <property type="evidence" value="ECO:0007669"/>
    <property type="project" value="UniProtKB-SubCell"/>
</dbReference>
<dbReference type="GO" id="GO:0009435">
    <property type="term" value="P:NAD+ biosynthetic process"/>
    <property type="evidence" value="ECO:0007669"/>
    <property type="project" value="UniProtKB-UniPathway"/>
</dbReference>
<keyword evidence="5" id="KW-0406">Ion transport</keyword>
<evidence type="ECO:0000256" key="6">
    <source>
        <dbReference type="ARBA" id="ARBA00022642"/>
    </source>
</evidence>
<keyword evidence="10" id="KW-0547">Nucleotide-binding</keyword>
<dbReference type="GO" id="GO:0005524">
    <property type="term" value="F:ATP binding"/>
    <property type="evidence" value="ECO:0007669"/>
    <property type="project" value="UniProtKB-KW"/>
</dbReference>
<feature type="transmembrane region" description="Helical" evidence="15">
    <location>
        <begin position="283"/>
        <end position="304"/>
    </location>
</feature>
<dbReference type="GO" id="GO:0070566">
    <property type="term" value="F:adenylyltransferase activity"/>
    <property type="evidence" value="ECO:0007669"/>
    <property type="project" value="UniProtKB-ARBA"/>
</dbReference>
<keyword evidence="6" id="KW-0662">Pyridine nucleotide biosynthesis</keyword>
<evidence type="ECO:0000256" key="3">
    <source>
        <dbReference type="ARBA" id="ARBA00022448"/>
    </source>
</evidence>
<keyword evidence="9" id="KW-0548">Nucleotidyltransferase</keyword>
<evidence type="ECO:0000259" key="16">
    <source>
        <dbReference type="Pfam" id="PF01467"/>
    </source>
</evidence>
<keyword evidence="11" id="KW-0067">ATP-binding</keyword>
<keyword evidence="3" id="KW-0813">Transport</keyword>
<evidence type="ECO:0000256" key="8">
    <source>
        <dbReference type="ARBA" id="ARBA00022692"/>
    </source>
</evidence>
<evidence type="ECO:0000313" key="19">
    <source>
        <dbReference type="WBParaSite" id="SVE_0205400.2"/>
    </source>
</evidence>
<dbReference type="GO" id="GO:0006874">
    <property type="term" value="P:intracellular calcium ion homeostasis"/>
    <property type="evidence" value="ECO:0007669"/>
    <property type="project" value="TreeGrafter"/>
</dbReference>
<evidence type="ECO:0000256" key="15">
    <source>
        <dbReference type="SAM" id="Phobius"/>
    </source>
</evidence>
<comment type="pathway">
    <text evidence="2">Cofactor biosynthesis; NAD(+) biosynthesis.</text>
</comment>
<evidence type="ECO:0000256" key="14">
    <source>
        <dbReference type="ARBA" id="ARBA00023136"/>
    </source>
</evidence>
<keyword evidence="4" id="KW-0050">Antiport</keyword>
<name>A0A0K0EZU4_STRVS</name>
<dbReference type="NCBIfam" id="TIGR00482">
    <property type="entry name" value="nicotinate (nicotinamide) nucleotide adenylyltransferase"/>
    <property type="match status" value="1"/>
</dbReference>
<feature type="domain" description="Cytidyltransferase-like" evidence="16">
    <location>
        <begin position="13"/>
        <end position="195"/>
    </location>
</feature>
<feature type="domain" description="Sodium/calcium exchanger membrane region" evidence="17">
    <location>
        <begin position="707"/>
        <end position="853"/>
    </location>
</feature>
<keyword evidence="14 15" id="KW-0472">Membrane</keyword>
<dbReference type="AlphaFoldDB" id="A0A0K0EZU4"/>
<reference evidence="18" key="1">
    <citation type="submission" date="2014-07" db="EMBL/GenBank/DDBJ databases">
        <authorList>
            <person name="Martin A.A"/>
            <person name="De Silva N."/>
        </authorList>
    </citation>
    <scope>NUCLEOTIDE SEQUENCE</scope>
</reference>
<keyword evidence="18" id="KW-1185">Reference proteome</keyword>
<dbReference type="InterPro" id="IPR014729">
    <property type="entry name" value="Rossmann-like_a/b/a_fold"/>
</dbReference>
<dbReference type="InterPro" id="IPR004821">
    <property type="entry name" value="Cyt_trans-like"/>
</dbReference>
<dbReference type="Gene3D" id="1.20.1420.30">
    <property type="entry name" value="NCX, central ion-binding region"/>
    <property type="match status" value="2"/>
</dbReference>
<keyword evidence="13" id="KW-0520">NAD</keyword>
<keyword evidence="12 15" id="KW-1133">Transmembrane helix</keyword>
<dbReference type="Proteomes" id="UP000035680">
    <property type="component" value="Unassembled WGS sequence"/>
</dbReference>
<evidence type="ECO:0000313" key="18">
    <source>
        <dbReference type="Proteomes" id="UP000035680"/>
    </source>
</evidence>
<feature type="transmembrane region" description="Helical" evidence="15">
    <location>
        <begin position="416"/>
        <end position="435"/>
    </location>
</feature>
<evidence type="ECO:0000256" key="1">
    <source>
        <dbReference type="ARBA" id="ARBA00004141"/>
    </source>
</evidence>
<feature type="transmembrane region" description="Helical" evidence="15">
    <location>
        <begin position="841"/>
        <end position="861"/>
    </location>
</feature>
<feature type="transmembrane region" description="Helical" evidence="15">
    <location>
        <begin position="727"/>
        <end position="749"/>
    </location>
</feature>
<dbReference type="WBParaSite" id="SVE_0205400.2">
    <property type="protein sequence ID" value="SVE_0205400.2"/>
    <property type="gene ID" value="SVE_0205400"/>
</dbReference>
<dbReference type="Pfam" id="PF01467">
    <property type="entry name" value="CTP_transf_like"/>
    <property type="match status" value="1"/>
</dbReference>
<dbReference type="PANTHER" id="PTHR12266">
    <property type="entry name" value="NA+/CA2+ K+ INDEPENDENT EXCHANGER"/>
    <property type="match status" value="1"/>
</dbReference>
<feature type="transmembrane region" description="Helical" evidence="15">
    <location>
        <begin position="770"/>
        <end position="791"/>
    </location>
</feature>
<dbReference type="InterPro" id="IPR004837">
    <property type="entry name" value="NaCa_Exmemb"/>
</dbReference>
<dbReference type="InterPro" id="IPR005248">
    <property type="entry name" value="NadD/NMNAT"/>
</dbReference>
<evidence type="ECO:0000259" key="17">
    <source>
        <dbReference type="Pfam" id="PF01699"/>
    </source>
</evidence>
<feature type="transmembrane region" description="Helical" evidence="15">
    <location>
        <begin position="390"/>
        <end position="410"/>
    </location>
</feature>